<proteinExistence type="predicted"/>
<evidence type="ECO:0000313" key="2">
    <source>
        <dbReference type="EnsemblMetazoa" id="XP_030839569"/>
    </source>
</evidence>
<keyword evidence="1" id="KW-0732">Signal</keyword>
<dbReference type="InParanoid" id="A0A7M7SXZ3"/>
<accession>A0A7M7SXZ3</accession>
<protein>
    <submittedName>
        <fullName evidence="2">Uncharacterized protein</fullName>
    </submittedName>
</protein>
<dbReference type="EnsemblMetazoa" id="XM_030983709">
    <property type="protein sequence ID" value="XP_030839569"/>
    <property type="gene ID" value="LOC586788"/>
</dbReference>
<dbReference type="Proteomes" id="UP000007110">
    <property type="component" value="Unassembled WGS sequence"/>
</dbReference>
<dbReference type="KEGG" id="spu:586788"/>
<dbReference type="PANTHER" id="PTHR10151:SF126">
    <property type="entry name" value="ECTONUCLEOTIDE PYROPHOSPHATASE_PHOSPHODIESTERASE FAMILY MEMBER 7-LIKE"/>
    <property type="match status" value="1"/>
</dbReference>
<reference evidence="2" key="2">
    <citation type="submission" date="2021-01" db="UniProtKB">
        <authorList>
            <consortium name="EnsemblMetazoa"/>
        </authorList>
    </citation>
    <scope>IDENTIFICATION</scope>
</reference>
<reference evidence="3" key="1">
    <citation type="submission" date="2015-02" db="EMBL/GenBank/DDBJ databases">
        <title>Genome sequencing for Strongylocentrotus purpuratus.</title>
        <authorList>
            <person name="Murali S."/>
            <person name="Liu Y."/>
            <person name="Vee V."/>
            <person name="English A."/>
            <person name="Wang M."/>
            <person name="Skinner E."/>
            <person name="Han Y."/>
            <person name="Muzny D.M."/>
            <person name="Worley K.C."/>
            <person name="Gibbs R.A."/>
        </authorList>
    </citation>
    <scope>NUCLEOTIDE SEQUENCE</scope>
</reference>
<dbReference type="OrthoDB" id="415411at2759"/>
<name>A0A7M7SXZ3_STRPU</name>
<dbReference type="Pfam" id="PF01663">
    <property type="entry name" value="Phosphodiest"/>
    <property type="match status" value="1"/>
</dbReference>
<dbReference type="OMA" id="NRTIMYL"/>
<dbReference type="GO" id="GO:0008081">
    <property type="term" value="F:phosphoric diester hydrolase activity"/>
    <property type="evidence" value="ECO:0000318"/>
    <property type="project" value="GO_Central"/>
</dbReference>
<evidence type="ECO:0000313" key="3">
    <source>
        <dbReference type="Proteomes" id="UP000007110"/>
    </source>
</evidence>
<dbReference type="InterPro" id="IPR017850">
    <property type="entry name" value="Alkaline_phosphatase_core_sf"/>
</dbReference>
<dbReference type="PANTHER" id="PTHR10151">
    <property type="entry name" value="ECTONUCLEOTIDE PYROPHOSPHATASE/PHOSPHODIESTERASE"/>
    <property type="match status" value="1"/>
</dbReference>
<dbReference type="RefSeq" id="XP_030839569.1">
    <property type="nucleotide sequence ID" value="XM_030983709.1"/>
</dbReference>
<dbReference type="Gene3D" id="3.40.720.10">
    <property type="entry name" value="Alkaline Phosphatase, subunit A"/>
    <property type="match status" value="1"/>
</dbReference>
<evidence type="ECO:0000256" key="1">
    <source>
        <dbReference type="SAM" id="SignalP"/>
    </source>
</evidence>
<dbReference type="GeneID" id="586788"/>
<dbReference type="SUPFAM" id="SSF53649">
    <property type="entry name" value="Alkaline phosphatase-like"/>
    <property type="match status" value="1"/>
</dbReference>
<organism evidence="2 3">
    <name type="scientific">Strongylocentrotus purpuratus</name>
    <name type="common">Purple sea urchin</name>
    <dbReference type="NCBI Taxonomy" id="7668"/>
    <lineage>
        <taxon>Eukaryota</taxon>
        <taxon>Metazoa</taxon>
        <taxon>Echinodermata</taxon>
        <taxon>Eleutherozoa</taxon>
        <taxon>Echinozoa</taxon>
        <taxon>Echinoidea</taxon>
        <taxon>Euechinoidea</taxon>
        <taxon>Echinacea</taxon>
        <taxon>Camarodonta</taxon>
        <taxon>Echinidea</taxon>
        <taxon>Strongylocentrotidae</taxon>
        <taxon>Strongylocentrotus</taxon>
    </lineage>
</organism>
<sequence length="445" mass="50660">MMKYKFLTIICSFLLMCHLVAARQKVILLLADGLRWDRFSEDLPSLMRVEENGVRAEWMDGVFVTLSCPSMYSIATGLYPENHGAIHNLYFDPVTRERTYNYYATLDKAEWFDTGAEPVWVTAIMQGLNAATIMYPGGQVPIKGIKPNKTIISTAENIRNYKMKDRVDTTISWLQDDDIDIAFIYFDNPDAYYHVYGIGSVNGTAKLYEVDANIGYLFDRLAETGLDQNTNVIIASDHGHVNVETEDYIILSDYVDIEADVDFLIADYGPMFQLVPKNTTDDKVYNALKNAHPALHVYKREEMPERLHYRDNLRILPIVGFVDPGWHMHSRRGLHPLADVASDHGYDNKWKDMKSSFYAQGPYFKKNYRAPALESVDLYNLMCEILDIEPAPNNGSRDRYVDMLVHSPSTTAIYSTTDSSTSKLTSASLMTVILFMLSTIILSFN</sequence>
<keyword evidence="3" id="KW-1185">Reference proteome</keyword>
<dbReference type="InterPro" id="IPR002591">
    <property type="entry name" value="Phosphodiest/P_Trfase"/>
</dbReference>
<dbReference type="FunCoup" id="A0A7M7SXZ3">
    <property type="interactions" value="69"/>
</dbReference>
<dbReference type="Gene3D" id="3.30.1360.180">
    <property type="match status" value="1"/>
</dbReference>
<dbReference type="CDD" id="cd16018">
    <property type="entry name" value="Enpp"/>
    <property type="match status" value="1"/>
</dbReference>
<feature type="chain" id="PRO_5029635299" evidence="1">
    <location>
        <begin position="23"/>
        <end position="445"/>
    </location>
</feature>
<dbReference type="AlphaFoldDB" id="A0A7M7SXZ3"/>
<feature type="signal peptide" evidence="1">
    <location>
        <begin position="1"/>
        <end position="22"/>
    </location>
</feature>